<reference evidence="1 2" key="1">
    <citation type="submission" date="2015-02" db="EMBL/GenBank/DDBJ databases">
        <title>Draft Genome Sequences of Two Closely-Related Aflatoxigenic Aspergillus Species Obtained from the Cote d'Ivoire.</title>
        <authorList>
            <person name="Moore G.G."/>
            <person name="Beltz S.B."/>
            <person name="Mack B.M."/>
        </authorList>
    </citation>
    <scope>NUCLEOTIDE SEQUENCE [LARGE SCALE GENOMIC DNA]</scope>
    <source>
        <strain evidence="1 2">SRRC1468</strain>
    </source>
</reference>
<name>A0A0F8W2Z9_9EURO</name>
<dbReference type="Proteomes" id="UP000034291">
    <property type="component" value="Unassembled WGS sequence"/>
</dbReference>
<gene>
    <name evidence="1" type="ORF">ARAM_007521</name>
</gene>
<organism evidence="1 2">
    <name type="scientific">Aspergillus rambellii</name>
    <dbReference type="NCBI Taxonomy" id="308745"/>
    <lineage>
        <taxon>Eukaryota</taxon>
        <taxon>Fungi</taxon>
        <taxon>Dikarya</taxon>
        <taxon>Ascomycota</taxon>
        <taxon>Pezizomycotina</taxon>
        <taxon>Eurotiomycetes</taxon>
        <taxon>Eurotiomycetidae</taxon>
        <taxon>Eurotiales</taxon>
        <taxon>Aspergillaceae</taxon>
        <taxon>Aspergillus</taxon>
        <taxon>Aspergillus subgen. Nidulantes</taxon>
    </lineage>
</organism>
<evidence type="ECO:0000313" key="2">
    <source>
        <dbReference type="Proteomes" id="UP000034291"/>
    </source>
</evidence>
<protein>
    <submittedName>
        <fullName evidence="1">Uncharacterized protein</fullName>
    </submittedName>
</protein>
<keyword evidence="2" id="KW-1185">Reference proteome</keyword>
<proteinExistence type="predicted"/>
<comment type="caution">
    <text evidence="1">The sequence shown here is derived from an EMBL/GenBank/DDBJ whole genome shotgun (WGS) entry which is preliminary data.</text>
</comment>
<sequence length="373" mass="43251">MTARLSPLLRDSVVKHPESVGLAIDIVWPEAGTIQRHYAKWRLLQFPYENWITLTTPATEYSLPQVIYFHLLEGHLVIDGRTIGKLPADVRDSEILKEIFGSQRLFAFPSNLPGMDYTLANHGEGHQVHLGYRNKQLVIQARTSNSILELIPRHVFGNGPEFDLPFSLISDCIHWIDIRTGILEARRKPHIWKTRGGNWIVDIHSRRAQRRQSILVDPFSRLARSISQIFLHFEYSCRLTIFQPPRGKLSVELKQLDLDFFVNDKGLLQCRQLGSVIDPNHDPGTLYGLQSMMVLRDKTKGHTRDMLLMMCSDDFIVRLNHDSFMRRPNYTHLHPIFCQTPLQIEQEQRKLWPVYNPDTANHGRLSPQIWSPF</sequence>
<dbReference type="EMBL" id="JZBS01004075">
    <property type="protein sequence ID" value="KKK12285.1"/>
    <property type="molecule type" value="Genomic_DNA"/>
</dbReference>
<dbReference type="AlphaFoldDB" id="A0A0F8W2Z9"/>
<accession>A0A0F8W2Z9</accession>
<dbReference type="STRING" id="308745.A0A0F8W2Z9"/>
<dbReference type="OrthoDB" id="3182339at2759"/>
<evidence type="ECO:0000313" key="1">
    <source>
        <dbReference type="EMBL" id="KKK12285.1"/>
    </source>
</evidence>